<dbReference type="InterPro" id="IPR007890">
    <property type="entry name" value="CHASE2"/>
</dbReference>
<feature type="transmembrane region" description="Helical" evidence="2">
    <location>
        <begin position="339"/>
        <end position="359"/>
    </location>
</feature>
<organism evidence="4">
    <name type="scientific">Oscillatoriales cyanobacterium SpSt-418</name>
    <dbReference type="NCBI Taxonomy" id="2282169"/>
    <lineage>
        <taxon>Bacteria</taxon>
        <taxon>Bacillati</taxon>
        <taxon>Cyanobacteriota</taxon>
        <taxon>Cyanophyceae</taxon>
        <taxon>Oscillatoriophycideae</taxon>
        <taxon>Oscillatoriales</taxon>
    </lineage>
</organism>
<keyword evidence="2" id="KW-1133">Transmembrane helix</keyword>
<dbReference type="EMBL" id="DSRU01000049">
    <property type="protein sequence ID" value="HFM96968.1"/>
    <property type="molecule type" value="Genomic_DNA"/>
</dbReference>
<dbReference type="AlphaFoldDB" id="A0A7C3KCU9"/>
<keyword evidence="1" id="KW-0175">Coiled coil</keyword>
<feature type="domain" description="CHASE2" evidence="3">
    <location>
        <begin position="39"/>
        <end position="355"/>
    </location>
</feature>
<name>A0A7C3KCU9_9CYAN</name>
<dbReference type="Gene3D" id="3.30.565.10">
    <property type="entry name" value="Histidine kinase-like ATPase, C-terminal domain"/>
    <property type="match status" value="1"/>
</dbReference>
<evidence type="ECO:0000256" key="2">
    <source>
        <dbReference type="SAM" id="Phobius"/>
    </source>
</evidence>
<evidence type="ECO:0000259" key="3">
    <source>
        <dbReference type="SMART" id="SM01080"/>
    </source>
</evidence>
<feature type="transmembrane region" description="Helical" evidence="2">
    <location>
        <begin position="366"/>
        <end position="387"/>
    </location>
</feature>
<evidence type="ECO:0000313" key="4">
    <source>
        <dbReference type="EMBL" id="HFM96968.1"/>
    </source>
</evidence>
<sequence>MLTQFWQSIKQRVTMLREVALPSVFLVGLIIFIRLAGLFQVQEWMALDTFSRFCQGDRQEAPVVIVGIDENDLRSVGSFPIPDRDIAAVLRILQAYRPSVIGLDFLKNSPVEPGHAALLQMLKDNPNIIGGEVVFSREPSMNVRPLSVLSPERVGFIDMVVDLDGKLRRAFLAKVIQPTEIKYSLPLRLAQWHLALQKMPYELSLQANQPIQFGMLKLPYFQANSGAYVGADAMGHQMILNFCSNRGRIRTLSMTNVLQQNFSPEWIRDRVVIFGMIAASVKDVFFTSALEMTLASPLSAPQQSQTQIIYGVEAHAYTTAQIINAALHNQPLIQTWADFWEYLWIVFWGGIGILLSVLLQSFWKSLISLLVASLGLISICYFALLLIGLWLPLIPAIAALLSAGLLTTFFDQGLRFEVEQRRQTIERTYEMVHNGPLQILAALLRDVSSNEFQNDSLERQLRRLNEELRSLFGHIYQEVSTNQASLYLRGDLVIDFNLPLSDLLYQIYNQTRAEELPGFKSIRTFIPPNFEVLKQANYSLTQKRGLCLFLQEALINVGKHAIAPTRLDVVCTVESGLYVLRIIDNGMERLDADEPQEGQGTRQARAIARDLRGQFRRRSNTPQGTICELLWPPKRPWLRSPRR</sequence>
<dbReference type="SMART" id="SM01080">
    <property type="entry name" value="CHASE2"/>
    <property type="match status" value="1"/>
</dbReference>
<comment type="caution">
    <text evidence="4">The sequence shown here is derived from an EMBL/GenBank/DDBJ whole genome shotgun (WGS) entry which is preliminary data.</text>
</comment>
<dbReference type="InterPro" id="IPR036890">
    <property type="entry name" value="HATPase_C_sf"/>
</dbReference>
<reference evidence="4" key="1">
    <citation type="journal article" date="2020" name="mSystems">
        <title>Genome- and Community-Level Interaction Insights into Carbon Utilization and Element Cycling Functions of Hydrothermarchaeota in Hydrothermal Sediment.</title>
        <authorList>
            <person name="Zhou Z."/>
            <person name="Liu Y."/>
            <person name="Xu W."/>
            <person name="Pan J."/>
            <person name="Luo Z.H."/>
            <person name="Li M."/>
        </authorList>
    </citation>
    <scope>NUCLEOTIDE SEQUENCE [LARGE SCALE GENOMIC DNA]</scope>
    <source>
        <strain evidence="4">SpSt-418</strain>
    </source>
</reference>
<evidence type="ECO:0000256" key="1">
    <source>
        <dbReference type="SAM" id="Coils"/>
    </source>
</evidence>
<proteinExistence type="predicted"/>
<feature type="coiled-coil region" evidence="1">
    <location>
        <begin position="447"/>
        <end position="474"/>
    </location>
</feature>
<keyword evidence="2" id="KW-0812">Transmembrane</keyword>
<dbReference type="SUPFAM" id="SSF55874">
    <property type="entry name" value="ATPase domain of HSP90 chaperone/DNA topoisomerase II/histidine kinase"/>
    <property type="match status" value="1"/>
</dbReference>
<keyword evidence="2" id="KW-0472">Membrane</keyword>
<protein>
    <submittedName>
        <fullName evidence="4">CHASE2 domain-containing protein</fullName>
    </submittedName>
</protein>
<dbReference type="Pfam" id="PF05226">
    <property type="entry name" value="CHASE2"/>
    <property type="match status" value="1"/>
</dbReference>
<feature type="transmembrane region" description="Helical" evidence="2">
    <location>
        <begin position="20"/>
        <end position="39"/>
    </location>
</feature>
<gene>
    <name evidence="4" type="ORF">ENR64_04225</name>
</gene>
<accession>A0A7C3KCU9</accession>